<evidence type="ECO:0000256" key="1">
    <source>
        <dbReference type="SAM" id="MobiDB-lite"/>
    </source>
</evidence>
<evidence type="ECO:0000313" key="2">
    <source>
        <dbReference type="EMBL" id="TSU62993.1"/>
    </source>
</evidence>
<evidence type="ECO:0000313" key="3">
    <source>
        <dbReference type="Proteomes" id="UP000319801"/>
    </source>
</evidence>
<protein>
    <submittedName>
        <fullName evidence="2">Uncharacterized protein</fullName>
    </submittedName>
</protein>
<proteinExistence type="predicted"/>
<keyword evidence="3" id="KW-1185">Reference proteome</keyword>
<gene>
    <name evidence="2" type="ORF">Baya_12261</name>
</gene>
<accession>A0A556V4P8</accession>
<organism evidence="2 3">
    <name type="scientific">Bagarius yarrelli</name>
    <name type="common">Goonch</name>
    <name type="synonym">Bagrus yarrelli</name>
    <dbReference type="NCBI Taxonomy" id="175774"/>
    <lineage>
        <taxon>Eukaryota</taxon>
        <taxon>Metazoa</taxon>
        <taxon>Chordata</taxon>
        <taxon>Craniata</taxon>
        <taxon>Vertebrata</taxon>
        <taxon>Euteleostomi</taxon>
        <taxon>Actinopterygii</taxon>
        <taxon>Neopterygii</taxon>
        <taxon>Teleostei</taxon>
        <taxon>Ostariophysi</taxon>
        <taxon>Siluriformes</taxon>
        <taxon>Sisoridae</taxon>
        <taxon>Sisorinae</taxon>
        <taxon>Bagarius</taxon>
    </lineage>
</organism>
<dbReference type="EMBL" id="VCAZ01000119">
    <property type="protein sequence ID" value="TSU62993.1"/>
    <property type="molecule type" value="Genomic_DNA"/>
</dbReference>
<feature type="compositionally biased region" description="Polar residues" evidence="1">
    <location>
        <begin position="75"/>
        <end position="93"/>
    </location>
</feature>
<dbReference type="AlphaFoldDB" id="A0A556V4P8"/>
<sequence length="93" mass="9853">MQVIWCTGQLGTAHRVATSWRGPSSRRSLASKVLLIQECLIVSTGNRLGVNELIEAPGAVPEMQASPASLAQPEHTGNPTKTALMSLSGFNKP</sequence>
<reference evidence="2 3" key="1">
    <citation type="journal article" date="2019" name="Genome Biol. Evol.">
        <title>Whole-Genome Sequencing of the Giant Devil Catfish, Bagarius yarrelli.</title>
        <authorList>
            <person name="Jiang W."/>
            <person name="Lv Y."/>
            <person name="Cheng L."/>
            <person name="Yang K."/>
            <person name="Chao B."/>
            <person name="Wang X."/>
            <person name="Li Y."/>
            <person name="Pan X."/>
            <person name="You X."/>
            <person name="Zhang Y."/>
            <person name="Yang J."/>
            <person name="Li J."/>
            <person name="Zhang X."/>
            <person name="Liu S."/>
            <person name="Sun C."/>
            <person name="Yang J."/>
            <person name="Shi Q."/>
        </authorList>
    </citation>
    <scope>NUCLEOTIDE SEQUENCE [LARGE SCALE GENOMIC DNA]</scope>
    <source>
        <strain evidence="2">JWS20170419001</strain>
        <tissue evidence="2">Muscle</tissue>
    </source>
</reference>
<feature type="region of interest" description="Disordered" evidence="1">
    <location>
        <begin position="64"/>
        <end position="93"/>
    </location>
</feature>
<comment type="caution">
    <text evidence="2">The sequence shown here is derived from an EMBL/GenBank/DDBJ whole genome shotgun (WGS) entry which is preliminary data.</text>
</comment>
<name>A0A556V4P8_BAGYA</name>
<dbReference type="Proteomes" id="UP000319801">
    <property type="component" value="Unassembled WGS sequence"/>
</dbReference>